<keyword evidence="2" id="KW-1185">Reference proteome</keyword>
<evidence type="ECO:0000313" key="1">
    <source>
        <dbReference type="EMBL" id="EGT48890.1"/>
    </source>
</evidence>
<name>G0N0E7_CAEBE</name>
<dbReference type="eggNOG" id="KOG1801">
    <property type="taxonomic scope" value="Eukaryota"/>
</dbReference>
<dbReference type="AlphaFoldDB" id="G0N0E7"/>
<gene>
    <name evidence="1" type="ORF">CAEBREN_17679</name>
</gene>
<dbReference type="STRING" id="135651.G0N0E7"/>
<protein>
    <submittedName>
        <fullName evidence="1">Uncharacterized protein</fullName>
    </submittedName>
</protein>
<dbReference type="FunCoup" id="G0N0E7">
    <property type="interactions" value="370"/>
</dbReference>
<accession>G0N0E7</accession>
<dbReference type="Gene3D" id="3.40.50.300">
    <property type="entry name" value="P-loop containing nucleotide triphosphate hydrolases"/>
    <property type="match status" value="1"/>
</dbReference>
<dbReference type="HOGENOM" id="CLU_347893_0_0_1"/>
<dbReference type="InterPro" id="IPR027417">
    <property type="entry name" value="P-loop_NTPase"/>
</dbReference>
<dbReference type="InParanoid" id="G0N0E7"/>
<organism evidence="2">
    <name type="scientific">Caenorhabditis brenneri</name>
    <name type="common">Nematode worm</name>
    <dbReference type="NCBI Taxonomy" id="135651"/>
    <lineage>
        <taxon>Eukaryota</taxon>
        <taxon>Metazoa</taxon>
        <taxon>Ecdysozoa</taxon>
        <taxon>Nematoda</taxon>
        <taxon>Chromadorea</taxon>
        <taxon>Rhabditida</taxon>
        <taxon>Rhabditina</taxon>
        <taxon>Rhabditomorpha</taxon>
        <taxon>Rhabditoidea</taxon>
        <taxon>Rhabditidae</taxon>
        <taxon>Peloderinae</taxon>
        <taxon>Caenorhabditis</taxon>
    </lineage>
</organism>
<dbReference type="SUPFAM" id="SSF52540">
    <property type="entry name" value="P-loop containing nucleoside triphosphate hydrolases"/>
    <property type="match status" value="1"/>
</dbReference>
<proteinExistence type="predicted"/>
<dbReference type="EMBL" id="GL379824">
    <property type="protein sequence ID" value="EGT48890.1"/>
    <property type="molecule type" value="Genomic_DNA"/>
</dbReference>
<dbReference type="Proteomes" id="UP000008068">
    <property type="component" value="Unassembled WGS sequence"/>
</dbReference>
<evidence type="ECO:0000313" key="2">
    <source>
        <dbReference type="Proteomes" id="UP000008068"/>
    </source>
</evidence>
<dbReference type="OrthoDB" id="5911830at2759"/>
<reference evidence="2" key="1">
    <citation type="submission" date="2011-07" db="EMBL/GenBank/DDBJ databases">
        <authorList>
            <consortium name="Caenorhabditis brenneri Sequencing and Analysis Consortium"/>
            <person name="Wilson R.K."/>
        </authorList>
    </citation>
    <scope>NUCLEOTIDE SEQUENCE [LARGE SCALE GENOMIC DNA]</scope>
    <source>
        <strain evidence="2">PB2801</strain>
    </source>
</reference>
<sequence length="811" mass="91948">MVDPPPDPVPLESSLSSLALRKKAAAPRIKLPKIRRERYHPHFQRDHLYPLPVPQSSFPALNISHETLLNTVQDFRNLSTRWMHGEPNKLPHSPGPILKEMVTGGLEDLQGRGPYGIYIIKKIIRGEHLAYLYPHHREMWCPDRPDLYMLRLNWKSRDLKNPGVVNIANFLIGDAICVFSLDLLPNPHGFLTDSCEAVYEDSKNHDFWVIGDFFLVKREFKEDCLLMKMYDGRYLVEGFSEPLKMMCYRNGGCKQGKLDSGKIFLPQLQPMEGVRKANPSDFYRDFACTFKIKPLITEVHQLPADFSENLANFSKLLQIHQDPKSFESLMKIVRFGVHGLEICENQIVTEANIINSEDSVVTFDTSEDWPWKSGEEFFLKFDTEVHRMKMISIQTLPGSFEIPKRISLESSLESSLDGTNLDHLDGKKVRIYKSYPVDKLKYFSEVYVFGGIPEDSPIKKCLVALLGGSKLANLSGEIKVSNKFSNITFNPLQSKAFSLLTSSKLPAMIVDGSLKTGKSLLTVCTANHLGQSKGYQIVTAPTDYAVGLLVKEHMSLDAPCRGVWLGPKNENLTFERLWPRIFWDKLLDMDRNFDEDQVSILESVVHFAVENQKFLDENYEFKNAKLQDLVTRVVQGVHDLEGTPKLTLFETFLQLYQPRILFGTPSKIIEVLASSKPQNLGEDVQTVLFDDANRLPFHEFLALGAYCPKARFAFFGNLQQLPPSAPVALPKLLKTCTIGNLYQVAMGKLPKVTFKKTFAPGILPNGPNSPSFLHAILMESSSMAISKCCSHNYYFVMLNCFIFAPKFELNI</sequence>